<dbReference type="PANTHER" id="PTHR24252">
    <property type="entry name" value="ACROSIN-RELATED"/>
    <property type="match status" value="1"/>
</dbReference>
<dbReference type="FunFam" id="2.40.10.10:FF:000010">
    <property type="entry name" value="Kallikrein related peptidase 11"/>
    <property type="match status" value="1"/>
</dbReference>
<dbReference type="SUPFAM" id="SSF50494">
    <property type="entry name" value="Trypsin-like serine proteases"/>
    <property type="match status" value="1"/>
</dbReference>
<dbReference type="PROSITE" id="PS00135">
    <property type="entry name" value="TRYPSIN_SER"/>
    <property type="match status" value="1"/>
</dbReference>
<dbReference type="InterPro" id="IPR000998">
    <property type="entry name" value="MAM_dom"/>
</dbReference>
<dbReference type="AlphaFoldDB" id="A0ABD3V7G2"/>
<dbReference type="SMART" id="SM00137">
    <property type="entry name" value="MAM"/>
    <property type="match status" value="2"/>
</dbReference>
<gene>
    <name evidence="6" type="ORF">ACJMK2_011441</name>
</gene>
<dbReference type="InterPro" id="IPR033116">
    <property type="entry name" value="TRYPSIN_SER"/>
</dbReference>
<feature type="domain" description="Peptidase S1" evidence="5">
    <location>
        <begin position="1"/>
        <end position="173"/>
    </location>
</feature>
<comment type="caution">
    <text evidence="6">The sequence shown here is derived from an EMBL/GenBank/DDBJ whole genome shotgun (WGS) entry which is preliminary data.</text>
</comment>
<evidence type="ECO:0000259" key="5">
    <source>
        <dbReference type="PROSITE" id="PS50240"/>
    </source>
</evidence>
<dbReference type="PROSITE" id="PS50060">
    <property type="entry name" value="MAM_2"/>
    <property type="match status" value="2"/>
</dbReference>
<feature type="domain" description="MAM" evidence="4">
    <location>
        <begin position="349"/>
        <end position="511"/>
    </location>
</feature>
<dbReference type="Pfam" id="PF00089">
    <property type="entry name" value="Trypsin"/>
    <property type="match status" value="1"/>
</dbReference>
<dbReference type="InterPro" id="IPR009003">
    <property type="entry name" value="Peptidase_S1_PA"/>
</dbReference>
<dbReference type="Gene3D" id="2.60.120.200">
    <property type="match status" value="2"/>
</dbReference>
<dbReference type="PROSITE" id="PS50240">
    <property type="entry name" value="TRYPSIN_DOM"/>
    <property type="match status" value="1"/>
</dbReference>
<dbReference type="InterPro" id="IPR013320">
    <property type="entry name" value="ConA-like_dom_sf"/>
</dbReference>
<dbReference type="PRINTS" id="PR00722">
    <property type="entry name" value="CHYMOTRYPSIN"/>
</dbReference>
<dbReference type="CDD" id="cd06263">
    <property type="entry name" value="MAM"/>
    <property type="match status" value="2"/>
</dbReference>
<evidence type="ECO:0000313" key="7">
    <source>
        <dbReference type="Proteomes" id="UP001634394"/>
    </source>
</evidence>
<proteinExistence type="predicted"/>
<accession>A0ABD3V7G2</accession>
<dbReference type="InterPro" id="IPR001254">
    <property type="entry name" value="Trypsin_dom"/>
</dbReference>
<dbReference type="InterPro" id="IPR043504">
    <property type="entry name" value="Peptidase_S1_PA_chymotrypsin"/>
</dbReference>
<dbReference type="GO" id="GO:0008236">
    <property type="term" value="F:serine-type peptidase activity"/>
    <property type="evidence" value="ECO:0007669"/>
    <property type="project" value="UniProtKB-KW"/>
</dbReference>
<feature type="domain" description="MAM" evidence="4">
    <location>
        <begin position="179"/>
        <end position="345"/>
    </location>
</feature>
<dbReference type="Gene3D" id="2.40.10.10">
    <property type="entry name" value="Trypsin-like serine proteases"/>
    <property type="match status" value="1"/>
</dbReference>
<dbReference type="CDD" id="cd00190">
    <property type="entry name" value="Tryp_SPc"/>
    <property type="match status" value="1"/>
</dbReference>
<dbReference type="Pfam" id="PF00629">
    <property type="entry name" value="MAM"/>
    <property type="match status" value="2"/>
</dbReference>
<keyword evidence="7" id="KW-1185">Reference proteome</keyword>
<evidence type="ECO:0000256" key="1">
    <source>
        <dbReference type="ARBA" id="ARBA00022670"/>
    </source>
</evidence>
<keyword evidence="2" id="KW-0378">Hydrolase</keyword>
<dbReference type="GO" id="GO:0006508">
    <property type="term" value="P:proteolysis"/>
    <property type="evidence" value="ECO:0007669"/>
    <property type="project" value="UniProtKB-KW"/>
</dbReference>
<organism evidence="6 7">
    <name type="scientific">Sinanodonta woodiana</name>
    <name type="common">Chinese pond mussel</name>
    <name type="synonym">Anodonta woodiana</name>
    <dbReference type="NCBI Taxonomy" id="1069815"/>
    <lineage>
        <taxon>Eukaryota</taxon>
        <taxon>Metazoa</taxon>
        <taxon>Spiralia</taxon>
        <taxon>Lophotrochozoa</taxon>
        <taxon>Mollusca</taxon>
        <taxon>Bivalvia</taxon>
        <taxon>Autobranchia</taxon>
        <taxon>Heteroconchia</taxon>
        <taxon>Palaeoheterodonta</taxon>
        <taxon>Unionida</taxon>
        <taxon>Unionoidea</taxon>
        <taxon>Unionidae</taxon>
        <taxon>Unioninae</taxon>
        <taxon>Sinanodonta</taxon>
    </lineage>
</organism>
<dbReference type="PANTHER" id="PTHR24252:SF7">
    <property type="entry name" value="HYALIN"/>
    <property type="match status" value="1"/>
</dbReference>
<name>A0ABD3V7G2_SINWO</name>
<sequence>MMDDRHVVGVTEIVMHPDYEFIYNADLALLRLQRPLVISYNVRPVCLPWGRRHFTNSTLCYIAGWGITDMKDYYTTTAPEYLHHAKTKIWREADCKKAYSSRVKDSMFCAGYNAGGIDACKGDSGGPLMCQTEDSRWVLAGVTSWGEKCGQPGLPGVYTDVASYLDWIDSVMGYIVMNVSCDFESVNICGYLEMSNGSFLWTRRPGGFSSDIKPSVDATTNGVNGHYVFAEISPGQTSNNDQAVLLSPPISGDKPKCLRFAFMFSGQSDLVLKLYGHRGDYNETGFLEERELLWVMKSELSTWRRSKTSLPAYVSHVTFVVTLGIKTNVGVALDDVLIESSSCTDQDVYRCTFDDGTLCQFQQATDDYLDWVLRRAATEDLYKVISKSSWSGYYLEFRGSEIARGDKATFLSTTINDNLPHCLNMYYKIYPRLSGSLSVILRVEFGSMHVYGDAIWTTRESTMSTWTWVAVELPSRMYGFMVAIQGKRESYTGDFEILVDDVYIYEGNCRVT</sequence>
<evidence type="ECO:0000313" key="6">
    <source>
        <dbReference type="EMBL" id="KAL3856718.1"/>
    </source>
</evidence>
<protein>
    <submittedName>
        <fullName evidence="6">Uncharacterized protein</fullName>
    </submittedName>
</protein>
<keyword evidence="2" id="KW-0720">Serine protease</keyword>
<evidence type="ECO:0000256" key="2">
    <source>
        <dbReference type="ARBA" id="ARBA00022825"/>
    </source>
</evidence>
<evidence type="ECO:0000256" key="3">
    <source>
        <dbReference type="ARBA" id="ARBA00023157"/>
    </source>
</evidence>
<keyword evidence="3" id="KW-1015">Disulfide bond</keyword>
<dbReference type="SUPFAM" id="SSF49899">
    <property type="entry name" value="Concanavalin A-like lectins/glucanases"/>
    <property type="match status" value="2"/>
</dbReference>
<dbReference type="InterPro" id="IPR001314">
    <property type="entry name" value="Peptidase_S1A"/>
</dbReference>
<dbReference type="Proteomes" id="UP001634394">
    <property type="component" value="Unassembled WGS sequence"/>
</dbReference>
<dbReference type="SMART" id="SM00020">
    <property type="entry name" value="Tryp_SPc"/>
    <property type="match status" value="1"/>
</dbReference>
<dbReference type="EMBL" id="JBJQND010000013">
    <property type="protein sequence ID" value="KAL3856718.1"/>
    <property type="molecule type" value="Genomic_DNA"/>
</dbReference>
<keyword evidence="1" id="KW-0645">Protease</keyword>
<reference evidence="6 7" key="1">
    <citation type="submission" date="2024-11" db="EMBL/GenBank/DDBJ databases">
        <title>Chromosome-level genome assembly of the freshwater bivalve Anodonta woodiana.</title>
        <authorList>
            <person name="Chen X."/>
        </authorList>
    </citation>
    <scope>NUCLEOTIDE SEQUENCE [LARGE SCALE GENOMIC DNA]</scope>
    <source>
        <strain evidence="6">MN2024</strain>
        <tissue evidence="6">Gills</tissue>
    </source>
</reference>
<evidence type="ECO:0000259" key="4">
    <source>
        <dbReference type="PROSITE" id="PS50060"/>
    </source>
</evidence>